<keyword evidence="1" id="KW-0472">Membrane</keyword>
<name>A0A1F4ZXK1_9BACT</name>
<evidence type="ECO:0000313" key="3">
    <source>
        <dbReference type="Proteomes" id="UP000176424"/>
    </source>
</evidence>
<organism evidence="2 3">
    <name type="scientific">Candidatus Amesbacteria bacterium RIFOXYB1_FULL_44_23</name>
    <dbReference type="NCBI Taxonomy" id="1797263"/>
    <lineage>
        <taxon>Bacteria</taxon>
        <taxon>Candidatus Amesiibacteriota</taxon>
    </lineage>
</organism>
<reference evidence="2 3" key="1">
    <citation type="journal article" date="2016" name="Nat. Commun.">
        <title>Thousands of microbial genomes shed light on interconnected biogeochemical processes in an aquifer system.</title>
        <authorList>
            <person name="Anantharaman K."/>
            <person name="Brown C.T."/>
            <person name="Hug L.A."/>
            <person name="Sharon I."/>
            <person name="Castelle C.J."/>
            <person name="Probst A.J."/>
            <person name="Thomas B.C."/>
            <person name="Singh A."/>
            <person name="Wilkins M.J."/>
            <person name="Karaoz U."/>
            <person name="Brodie E.L."/>
            <person name="Williams K.H."/>
            <person name="Hubbard S.S."/>
            <person name="Banfield J.F."/>
        </authorList>
    </citation>
    <scope>NUCLEOTIDE SEQUENCE [LARGE SCALE GENOMIC DNA]</scope>
</reference>
<protein>
    <submittedName>
        <fullName evidence="2">Uncharacterized protein</fullName>
    </submittedName>
</protein>
<evidence type="ECO:0000256" key="1">
    <source>
        <dbReference type="SAM" id="Phobius"/>
    </source>
</evidence>
<gene>
    <name evidence="2" type="ORF">A2397_03820</name>
</gene>
<comment type="caution">
    <text evidence="2">The sequence shown here is derived from an EMBL/GenBank/DDBJ whole genome shotgun (WGS) entry which is preliminary data.</text>
</comment>
<feature type="transmembrane region" description="Helical" evidence="1">
    <location>
        <begin position="85"/>
        <end position="105"/>
    </location>
</feature>
<dbReference type="EMBL" id="MEXR01000012">
    <property type="protein sequence ID" value="OGD10144.1"/>
    <property type="molecule type" value="Genomic_DNA"/>
</dbReference>
<dbReference type="Proteomes" id="UP000176424">
    <property type="component" value="Unassembled WGS sequence"/>
</dbReference>
<dbReference type="AlphaFoldDB" id="A0A1F4ZXK1"/>
<proteinExistence type="predicted"/>
<accession>A0A1F4ZXK1</accession>
<sequence length="121" mass="12651">MAHPLLAQTDLGTVINGVGPLGQVTSLTTALMGTETVVSMTLGLLTVIGGLYFMFQLIIAGYGYISAGGDKALVQTAQKKLTNNFLGLTVVVLSYLIAGIVGRLVGLDIMRLSFLLMGIHP</sequence>
<keyword evidence="1" id="KW-1133">Transmembrane helix</keyword>
<evidence type="ECO:0000313" key="2">
    <source>
        <dbReference type="EMBL" id="OGD10144.1"/>
    </source>
</evidence>
<dbReference type="STRING" id="1797263.A2397_03820"/>
<keyword evidence="1" id="KW-0812">Transmembrane</keyword>
<feature type="transmembrane region" description="Helical" evidence="1">
    <location>
        <begin position="42"/>
        <end position="65"/>
    </location>
</feature>